<evidence type="ECO:0000313" key="3">
    <source>
        <dbReference type="Proteomes" id="UP000280792"/>
    </source>
</evidence>
<feature type="signal peptide" evidence="1">
    <location>
        <begin position="1"/>
        <end position="23"/>
    </location>
</feature>
<evidence type="ECO:0000256" key="1">
    <source>
        <dbReference type="SAM" id="SignalP"/>
    </source>
</evidence>
<dbReference type="Gene3D" id="2.20.130.30">
    <property type="entry name" value="Protein of unknown function DUF2782"/>
    <property type="match status" value="1"/>
</dbReference>
<protein>
    <submittedName>
        <fullName evidence="2">DUF2782 domain-containing protein</fullName>
    </submittedName>
</protein>
<sequence>MRPLLLASLLTVSTLFTGAQALAEERGEIRPDTEVVIHEQKDKTIYEYSNNGFVYAYKVVPKGGGTPYYLIAADNEGNFFRSDDVGALTPNRMAIPSWKIIEW</sequence>
<reference evidence="2 3" key="1">
    <citation type="submission" date="2018-08" db="EMBL/GenBank/DDBJ databases">
        <authorList>
            <person name="Khan S.A."/>
        </authorList>
    </citation>
    <scope>NUCLEOTIDE SEQUENCE [LARGE SCALE GENOMIC DNA]</scope>
    <source>
        <strain evidence="2 3">GTF-13</strain>
    </source>
</reference>
<proteinExistence type="predicted"/>
<keyword evidence="3" id="KW-1185">Reference proteome</keyword>
<accession>A0A3P3VLG0</accession>
<evidence type="ECO:0000313" key="2">
    <source>
        <dbReference type="EMBL" id="RRJ82556.1"/>
    </source>
</evidence>
<reference evidence="2 3" key="2">
    <citation type="submission" date="2018-12" db="EMBL/GenBank/DDBJ databases">
        <title>Simiduia agarivorans gen. nov., sp. nov., a marine, agarolytic bacterium isolated from shallow coastal water from Keelung, Taiwan.</title>
        <authorList>
            <person name="Shieh W.Y."/>
        </authorList>
    </citation>
    <scope>NUCLEOTIDE SEQUENCE [LARGE SCALE GENOMIC DNA]</scope>
    <source>
        <strain evidence="2 3">GTF-13</strain>
    </source>
</reference>
<dbReference type="Pfam" id="PF11191">
    <property type="entry name" value="DUF2782"/>
    <property type="match status" value="1"/>
</dbReference>
<name>A0A3P3VLG0_9GAMM</name>
<dbReference type="InterPro" id="IPR021357">
    <property type="entry name" value="DUF2782"/>
</dbReference>
<dbReference type="Proteomes" id="UP000280792">
    <property type="component" value="Unassembled WGS sequence"/>
</dbReference>
<dbReference type="AlphaFoldDB" id="A0A3P3VLG0"/>
<dbReference type="EMBL" id="QWEZ01000002">
    <property type="protein sequence ID" value="RRJ82556.1"/>
    <property type="molecule type" value="Genomic_DNA"/>
</dbReference>
<keyword evidence="1" id="KW-0732">Signal</keyword>
<feature type="chain" id="PRO_5017989643" evidence="1">
    <location>
        <begin position="24"/>
        <end position="103"/>
    </location>
</feature>
<organism evidence="2 3">
    <name type="scientific">Aestuariirhabdus litorea</name>
    <dbReference type="NCBI Taxonomy" id="2528527"/>
    <lineage>
        <taxon>Bacteria</taxon>
        <taxon>Pseudomonadati</taxon>
        <taxon>Pseudomonadota</taxon>
        <taxon>Gammaproteobacteria</taxon>
        <taxon>Oceanospirillales</taxon>
        <taxon>Aestuariirhabdaceae</taxon>
        <taxon>Aestuariirhabdus</taxon>
    </lineage>
</organism>
<dbReference type="RefSeq" id="WP_125016401.1">
    <property type="nucleotide sequence ID" value="NZ_QWEZ01000002.1"/>
</dbReference>
<gene>
    <name evidence="2" type="ORF">D0544_11855</name>
</gene>
<comment type="caution">
    <text evidence="2">The sequence shown here is derived from an EMBL/GenBank/DDBJ whole genome shotgun (WGS) entry which is preliminary data.</text>
</comment>